<proteinExistence type="predicted"/>
<dbReference type="InterPro" id="IPR043502">
    <property type="entry name" value="DNA/RNA_pol_sf"/>
</dbReference>
<dbReference type="EMBL" id="PGOL01003197">
    <property type="protein sequence ID" value="PKI42314.1"/>
    <property type="molecule type" value="Genomic_DNA"/>
</dbReference>
<feature type="region of interest" description="Disordered" evidence="1">
    <location>
        <begin position="1"/>
        <end position="21"/>
    </location>
</feature>
<dbReference type="Pfam" id="PF03372">
    <property type="entry name" value="Exo_endo_phos"/>
    <property type="match status" value="1"/>
</dbReference>
<dbReference type="InterPro" id="IPR000477">
    <property type="entry name" value="RT_dom"/>
</dbReference>
<evidence type="ECO:0000259" key="2">
    <source>
        <dbReference type="PROSITE" id="PS50878"/>
    </source>
</evidence>
<dbReference type="SUPFAM" id="SSF56672">
    <property type="entry name" value="DNA/RNA polymerases"/>
    <property type="match status" value="1"/>
</dbReference>
<reference evidence="3 4" key="1">
    <citation type="submission" date="2017-11" db="EMBL/GenBank/DDBJ databases">
        <title>De-novo sequencing of pomegranate (Punica granatum L.) genome.</title>
        <authorList>
            <person name="Akparov Z."/>
            <person name="Amiraslanov A."/>
            <person name="Hajiyeva S."/>
            <person name="Abbasov M."/>
            <person name="Kaur K."/>
            <person name="Hamwieh A."/>
            <person name="Solovyev V."/>
            <person name="Salamov A."/>
            <person name="Braich B."/>
            <person name="Kosarev P."/>
            <person name="Mahmoud A."/>
            <person name="Hajiyev E."/>
            <person name="Babayeva S."/>
            <person name="Izzatullayeva V."/>
            <person name="Mammadov A."/>
            <person name="Mammadov A."/>
            <person name="Sharifova S."/>
            <person name="Ojaghi J."/>
            <person name="Eynullazada K."/>
            <person name="Bayramov B."/>
            <person name="Abdulazimova A."/>
            <person name="Shahmuradov I."/>
        </authorList>
    </citation>
    <scope>NUCLEOTIDE SEQUENCE [LARGE SCALE GENOMIC DNA]</scope>
    <source>
        <strain evidence="4">cv. AG2017</strain>
        <tissue evidence="3">Leaf</tissue>
    </source>
</reference>
<feature type="compositionally biased region" description="Acidic residues" evidence="1">
    <location>
        <begin position="541"/>
        <end position="551"/>
    </location>
</feature>
<feature type="region of interest" description="Disordered" evidence="1">
    <location>
        <begin position="521"/>
        <end position="563"/>
    </location>
</feature>
<dbReference type="InterPro" id="IPR036691">
    <property type="entry name" value="Endo/exonu/phosph_ase_sf"/>
</dbReference>
<accession>A0A2I0IE80</accession>
<dbReference type="InterPro" id="IPR005135">
    <property type="entry name" value="Endo/exonuclease/phosphatase"/>
</dbReference>
<dbReference type="PANTHER" id="PTHR35218:SF7">
    <property type="entry name" value="ENDONUCLEASE_EXONUCLEASE_PHOSPHATASE"/>
    <property type="match status" value="1"/>
</dbReference>
<dbReference type="PANTHER" id="PTHR35218">
    <property type="entry name" value="RNASE H DOMAIN-CONTAINING PROTEIN"/>
    <property type="match status" value="1"/>
</dbReference>
<feature type="domain" description="Reverse transcriptase" evidence="2">
    <location>
        <begin position="642"/>
        <end position="890"/>
    </location>
</feature>
<dbReference type="GO" id="GO:0003824">
    <property type="term" value="F:catalytic activity"/>
    <property type="evidence" value="ECO:0007669"/>
    <property type="project" value="InterPro"/>
</dbReference>
<dbReference type="Pfam" id="PF06424">
    <property type="entry name" value="PRP1_N"/>
    <property type="match status" value="1"/>
</dbReference>
<dbReference type="GO" id="GO:0000398">
    <property type="term" value="P:mRNA splicing, via spliceosome"/>
    <property type="evidence" value="ECO:0007669"/>
    <property type="project" value="InterPro"/>
</dbReference>
<feature type="compositionally biased region" description="Polar residues" evidence="1">
    <location>
        <begin position="1"/>
        <end position="13"/>
    </location>
</feature>
<dbReference type="Gene3D" id="3.60.10.10">
    <property type="entry name" value="Endonuclease/exonuclease/phosphatase"/>
    <property type="match status" value="1"/>
</dbReference>
<name>A0A2I0IE80_PUNGR</name>
<dbReference type="SUPFAM" id="SSF56219">
    <property type="entry name" value="DNase I-like"/>
    <property type="match status" value="1"/>
</dbReference>
<dbReference type="Pfam" id="PF00078">
    <property type="entry name" value="RVT_1"/>
    <property type="match status" value="1"/>
</dbReference>
<evidence type="ECO:0000313" key="4">
    <source>
        <dbReference type="Proteomes" id="UP000233551"/>
    </source>
</evidence>
<sequence>MSPSLTDQTNHSSMPAEPATCPAGVHVQAPSYRSKLVGCYPGAFENAFCLERGLLKDELDDDVKDDMESEKPDELWVLLSPEDKRNIRDPWRSSLIVKLFGEAMELHYFSQRLRSLWKPSAEMSCIDLGYGFFWWISRSLSPRVVWIEGHCQIIQYEGIDQICFQCCVIGHTQTRCQRFPEQQPNTEATLLLRTALIMKQQCRALDVGDQYKKKMLKGVIELRLSASMPNPPLRPETIHALHQPTLGDVEAGQDPPVVEYLLHVTAPREELLHGAPNLWRKAIGARINETALGQSIRAGTGEFHRTLLDLIQQPNPDIVILTEARLSRKRAQQIASTFPFDGFTSAPTRGHFGGIWMLWQSDRVNMELLQPMEREIHDIVHVSSSSFSSLLSSIYASPRLRERKILWDNLRTVAADSDLTWVVLGDFNEVCSTIERMGGNSYVHYCASLFNKMITVCGLDESGRNKILGFRNSVGEGSYDPMQIQEMIQSHFISLYTSSFTESKCNYPPEIEYDSNCEENATLSSKEDPSDDAFFVAEGNGEPDFDEDDERDDKGYDDNQKFDEFEGNDVGLFASAEYDEDDKEADAVWEGIDKRMDSRRKDRREARLKQEIEKYRGSNQQMRTRMSDVSIEPITTAEYFESEFFSIIRSEAWANIGFRSSMKDVYVCVDDFISGLLGRIRGRILSTHSRMMRQKTWQVISRNLVLRLRPFLRDIISPYQSNFIPGRKAGDNVIILRVVMKSFRTTLGNQGTFVLKLDLEKALDRLERSFIRKVLYYFGFPEKWIDMILSCISSTTMSIVFNGGCLESFKPSRGIWQGDPLSPYIFILCMEYLSNLIENEVDAGNWCDIKPFRGCFPISHLLFADDIILRGCTGNSSLTALEEILHTFYS</sequence>
<gene>
    <name evidence="3" type="ORF">CRG98_037285</name>
</gene>
<evidence type="ECO:0000256" key="1">
    <source>
        <dbReference type="SAM" id="MobiDB-lite"/>
    </source>
</evidence>
<dbReference type="InterPro" id="IPR010491">
    <property type="entry name" value="PRP1_N"/>
</dbReference>
<dbReference type="STRING" id="22663.A0A2I0IE80"/>
<protein>
    <recommendedName>
        <fullName evidence="2">Reverse transcriptase domain-containing protein</fullName>
    </recommendedName>
</protein>
<dbReference type="Proteomes" id="UP000233551">
    <property type="component" value="Unassembled WGS sequence"/>
</dbReference>
<organism evidence="3 4">
    <name type="scientific">Punica granatum</name>
    <name type="common">Pomegranate</name>
    <dbReference type="NCBI Taxonomy" id="22663"/>
    <lineage>
        <taxon>Eukaryota</taxon>
        <taxon>Viridiplantae</taxon>
        <taxon>Streptophyta</taxon>
        <taxon>Embryophyta</taxon>
        <taxon>Tracheophyta</taxon>
        <taxon>Spermatophyta</taxon>
        <taxon>Magnoliopsida</taxon>
        <taxon>eudicotyledons</taxon>
        <taxon>Gunneridae</taxon>
        <taxon>Pentapetalae</taxon>
        <taxon>rosids</taxon>
        <taxon>malvids</taxon>
        <taxon>Myrtales</taxon>
        <taxon>Lythraceae</taxon>
        <taxon>Punica</taxon>
    </lineage>
</organism>
<dbReference type="PROSITE" id="PS50878">
    <property type="entry name" value="RT_POL"/>
    <property type="match status" value="1"/>
</dbReference>
<feature type="compositionally biased region" description="Basic and acidic residues" evidence="1">
    <location>
        <begin position="552"/>
        <end position="563"/>
    </location>
</feature>
<comment type="caution">
    <text evidence="3">The sequence shown here is derived from an EMBL/GenBank/DDBJ whole genome shotgun (WGS) entry which is preliminary data.</text>
</comment>
<evidence type="ECO:0000313" key="3">
    <source>
        <dbReference type="EMBL" id="PKI42314.1"/>
    </source>
</evidence>
<dbReference type="AlphaFoldDB" id="A0A2I0IE80"/>
<keyword evidence="4" id="KW-1185">Reference proteome</keyword>